<reference evidence="2 3" key="1">
    <citation type="journal article" date="2009" name="Nature">
        <title>The Sorghum bicolor genome and the diversification of grasses.</title>
        <authorList>
            <person name="Paterson A.H."/>
            <person name="Bowers J.E."/>
            <person name="Bruggmann R."/>
            <person name="Dubchak I."/>
            <person name="Grimwood J."/>
            <person name="Gundlach H."/>
            <person name="Haberer G."/>
            <person name="Hellsten U."/>
            <person name="Mitros T."/>
            <person name="Poliakov A."/>
            <person name="Schmutz J."/>
            <person name="Spannagl M."/>
            <person name="Tang H."/>
            <person name="Wang X."/>
            <person name="Wicker T."/>
            <person name="Bharti A.K."/>
            <person name="Chapman J."/>
            <person name="Feltus F.A."/>
            <person name="Gowik U."/>
            <person name="Grigoriev I.V."/>
            <person name="Lyons E."/>
            <person name="Maher C.A."/>
            <person name="Martis M."/>
            <person name="Narechania A."/>
            <person name="Otillar R.P."/>
            <person name="Penning B.W."/>
            <person name="Salamov A.A."/>
            <person name="Wang Y."/>
            <person name="Zhang L."/>
            <person name="Carpita N.C."/>
            <person name="Freeling M."/>
            <person name="Gingle A.R."/>
            <person name="Hash C.T."/>
            <person name="Keller B."/>
            <person name="Klein P."/>
            <person name="Kresovich S."/>
            <person name="McCann M.C."/>
            <person name="Ming R."/>
            <person name="Peterson D.G."/>
            <person name="Mehboob-ur-Rahman"/>
            <person name="Ware D."/>
            <person name="Westhoff P."/>
            <person name="Mayer K.F."/>
            <person name="Messing J."/>
            <person name="Rokhsar D.S."/>
        </authorList>
    </citation>
    <scope>NUCLEOTIDE SEQUENCE [LARGE SCALE GENOMIC DNA]</scope>
    <source>
        <strain evidence="3">cv. BTx623</strain>
    </source>
</reference>
<dbReference type="EMBL" id="CM000760">
    <property type="protein sequence ID" value="KXG38778.1"/>
    <property type="molecule type" value="Genomic_DNA"/>
</dbReference>
<dbReference type="AlphaFoldDB" id="A0A1B6QLH5"/>
<dbReference type="Gramene" id="KXG38778">
    <property type="protein sequence ID" value="KXG38778"/>
    <property type="gene ID" value="SORBI_3001G278600"/>
</dbReference>
<sequence length="70" mass="7336">MAPGCTEDAAAGLESGEQWQQRSDSTIGATDLAHNGDDGRGGGAQTRSTMAGLIGLALLFFKLINRDEHF</sequence>
<accession>A0A1B6QLH5</accession>
<dbReference type="InParanoid" id="A0A1B6QLH5"/>
<name>A0A1B6QLH5_SORBI</name>
<proteinExistence type="predicted"/>
<gene>
    <name evidence="2" type="ORF">SORBI_3001G278600</name>
</gene>
<organism evidence="2 3">
    <name type="scientific">Sorghum bicolor</name>
    <name type="common">Sorghum</name>
    <name type="synonym">Sorghum vulgare</name>
    <dbReference type="NCBI Taxonomy" id="4558"/>
    <lineage>
        <taxon>Eukaryota</taxon>
        <taxon>Viridiplantae</taxon>
        <taxon>Streptophyta</taxon>
        <taxon>Embryophyta</taxon>
        <taxon>Tracheophyta</taxon>
        <taxon>Spermatophyta</taxon>
        <taxon>Magnoliopsida</taxon>
        <taxon>Liliopsida</taxon>
        <taxon>Poales</taxon>
        <taxon>Poaceae</taxon>
        <taxon>PACMAD clade</taxon>
        <taxon>Panicoideae</taxon>
        <taxon>Andropogonodae</taxon>
        <taxon>Andropogoneae</taxon>
        <taxon>Sorghinae</taxon>
        <taxon>Sorghum</taxon>
    </lineage>
</organism>
<evidence type="ECO:0000313" key="3">
    <source>
        <dbReference type="Proteomes" id="UP000000768"/>
    </source>
</evidence>
<evidence type="ECO:0000313" key="2">
    <source>
        <dbReference type="EMBL" id="KXG38778.1"/>
    </source>
</evidence>
<feature type="compositionally biased region" description="Polar residues" evidence="1">
    <location>
        <begin position="17"/>
        <end position="28"/>
    </location>
</feature>
<reference evidence="3" key="2">
    <citation type="journal article" date="2018" name="Plant J.">
        <title>The Sorghum bicolor reference genome: improved assembly, gene annotations, a transcriptome atlas, and signatures of genome organization.</title>
        <authorList>
            <person name="McCormick R.F."/>
            <person name="Truong S.K."/>
            <person name="Sreedasyam A."/>
            <person name="Jenkins J."/>
            <person name="Shu S."/>
            <person name="Sims D."/>
            <person name="Kennedy M."/>
            <person name="Amirebrahimi M."/>
            <person name="Weers B.D."/>
            <person name="McKinley B."/>
            <person name="Mattison A."/>
            <person name="Morishige D.T."/>
            <person name="Grimwood J."/>
            <person name="Schmutz J."/>
            <person name="Mullet J.E."/>
        </authorList>
    </citation>
    <scope>NUCLEOTIDE SEQUENCE [LARGE SCALE GENOMIC DNA]</scope>
    <source>
        <strain evidence="3">cv. BTx623</strain>
    </source>
</reference>
<feature type="region of interest" description="Disordered" evidence="1">
    <location>
        <begin position="1"/>
        <end position="46"/>
    </location>
</feature>
<protein>
    <submittedName>
        <fullName evidence="2">Uncharacterized protein</fullName>
    </submittedName>
</protein>
<evidence type="ECO:0000256" key="1">
    <source>
        <dbReference type="SAM" id="MobiDB-lite"/>
    </source>
</evidence>
<dbReference type="Proteomes" id="UP000000768">
    <property type="component" value="Chromosome 1"/>
</dbReference>
<keyword evidence="3" id="KW-1185">Reference proteome</keyword>